<dbReference type="InterPro" id="IPR027443">
    <property type="entry name" value="IPNS-like_sf"/>
</dbReference>
<keyword evidence="2" id="KW-0560">Oxidoreductase</keyword>
<evidence type="ECO:0000256" key="1">
    <source>
        <dbReference type="ARBA" id="ARBA00022723"/>
    </source>
</evidence>
<proteinExistence type="predicted"/>
<sequence length="315" mass="35309">MGALTLRDPRVTFEDNKIFLDMVENYFQQPEEEKMKDARPDIAYQIGVTPEGIETPKCVVDPECITKINSMEGENKPHLPVAADVKWRFFHKLGERPPVTNFPFLDHDPILPAAFPDWRAKMDNWGLKLLQAGETLAEMAAIGFGLPAKTLVNLMKYAPHLLAPTASDLGKYGNKEQILAGYHQDLNFMTIHGKSRFPGLYIWLRNGQKLPVSIPDGCLLAQAGMQFEYLTGGKVMAGYHEVVVNDATLQAIENAKAENRCLWRISSTVFTHIASDNILKSVFEPVPPEIEAKFPPIAAGKQVENELKRIKLLKQ</sequence>
<accession>A0A6B2L8P8</accession>
<dbReference type="PANTHER" id="PTHR10209:SF874">
    <property type="entry name" value="2-OXOGLUTARATE (2OG) AND FE(II)-DEPENDENT OXYGENASE SUPERFAMILY PROTEIN"/>
    <property type="match status" value="1"/>
</dbReference>
<keyword evidence="3" id="KW-0408">Iron</keyword>
<reference evidence="4" key="1">
    <citation type="journal article" date="2020" name="J. Eukaryot. Microbiol.">
        <title>De novo Sequencing, Assembly and Annotation of the Transcriptome for the Free-Living Testate Amoeba Arcella intermedia.</title>
        <authorList>
            <person name="Ribeiro G.M."/>
            <person name="Porfirio-Sousa A.L."/>
            <person name="Maurer-Alcala X.X."/>
            <person name="Katz L.A."/>
            <person name="Lahr D.J.G."/>
        </authorList>
    </citation>
    <scope>NUCLEOTIDE SEQUENCE</scope>
</reference>
<evidence type="ECO:0000256" key="3">
    <source>
        <dbReference type="ARBA" id="ARBA00023004"/>
    </source>
</evidence>
<dbReference type="EMBL" id="GIBP01004454">
    <property type="protein sequence ID" value="NDV33423.1"/>
    <property type="molecule type" value="Transcribed_RNA"/>
</dbReference>
<organism evidence="4">
    <name type="scientific">Arcella intermedia</name>
    <dbReference type="NCBI Taxonomy" id="1963864"/>
    <lineage>
        <taxon>Eukaryota</taxon>
        <taxon>Amoebozoa</taxon>
        <taxon>Tubulinea</taxon>
        <taxon>Elardia</taxon>
        <taxon>Arcellinida</taxon>
        <taxon>Sphaerothecina</taxon>
        <taxon>Arcellidae</taxon>
        <taxon>Arcella</taxon>
    </lineage>
</organism>
<keyword evidence="1" id="KW-0479">Metal-binding</keyword>
<dbReference type="GO" id="GO:0046872">
    <property type="term" value="F:metal ion binding"/>
    <property type="evidence" value="ECO:0007669"/>
    <property type="project" value="UniProtKB-KW"/>
</dbReference>
<evidence type="ECO:0000256" key="2">
    <source>
        <dbReference type="ARBA" id="ARBA00023002"/>
    </source>
</evidence>
<protein>
    <recommendedName>
        <fullName evidence="5">Isopenicillin N synthase-like Fe(2+) 2OG dioxygenase domain-containing protein</fullName>
    </recommendedName>
</protein>
<dbReference type="SUPFAM" id="SSF51197">
    <property type="entry name" value="Clavaminate synthase-like"/>
    <property type="match status" value="1"/>
</dbReference>
<dbReference type="GO" id="GO:0016491">
    <property type="term" value="F:oxidoreductase activity"/>
    <property type="evidence" value="ECO:0007669"/>
    <property type="project" value="UniProtKB-KW"/>
</dbReference>
<dbReference type="Gene3D" id="2.60.120.330">
    <property type="entry name" value="B-lactam Antibiotic, Isopenicillin N Synthase, Chain"/>
    <property type="match status" value="1"/>
</dbReference>
<name>A0A6B2L8P8_9EUKA</name>
<evidence type="ECO:0000313" key="4">
    <source>
        <dbReference type="EMBL" id="NDV33423.1"/>
    </source>
</evidence>
<evidence type="ECO:0008006" key="5">
    <source>
        <dbReference type="Google" id="ProtNLM"/>
    </source>
</evidence>
<dbReference type="PANTHER" id="PTHR10209">
    <property type="entry name" value="OXIDOREDUCTASE, 2OG-FE II OXYGENASE FAMILY PROTEIN"/>
    <property type="match status" value="1"/>
</dbReference>
<dbReference type="AlphaFoldDB" id="A0A6B2L8P8"/>